<organism evidence="2">
    <name type="scientific">Eiseniibacteriota bacterium</name>
    <dbReference type="NCBI Taxonomy" id="2212470"/>
    <lineage>
        <taxon>Bacteria</taxon>
        <taxon>Candidatus Eiseniibacteriota</taxon>
    </lineage>
</organism>
<dbReference type="AlphaFoldDB" id="A0A832MKT2"/>
<feature type="chain" id="PRO_5032507683" evidence="1">
    <location>
        <begin position="25"/>
        <end position="151"/>
    </location>
</feature>
<protein>
    <submittedName>
        <fullName evidence="2">Uncharacterized protein</fullName>
    </submittedName>
</protein>
<evidence type="ECO:0000256" key="1">
    <source>
        <dbReference type="SAM" id="SignalP"/>
    </source>
</evidence>
<gene>
    <name evidence="2" type="ORF">ENR23_01955</name>
</gene>
<feature type="signal peptide" evidence="1">
    <location>
        <begin position="1"/>
        <end position="24"/>
    </location>
</feature>
<dbReference type="EMBL" id="DSQF01000003">
    <property type="protein sequence ID" value="HGZ42186.1"/>
    <property type="molecule type" value="Genomic_DNA"/>
</dbReference>
<comment type="caution">
    <text evidence="2">The sequence shown here is derived from an EMBL/GenBank/DDBJ whole genome shotgun (WGS) entry which is preliminary data.</text>
</comment>
<evidence type="ECO:0000313" key="2">
    <source>
        <dbReference type="EMBL" id="HGZ42186.1"/>
    </source>
</evidence>
<accession>A0A832MKT2</accession>
<keyword evidence="1" id="KW-0732">Signal</keyword>
<proteinExistence type="predicted"/>
<name>A0A832MKT2_UNCEI</name>
<reference evidence="2" key="1">
    <citation type="journal article" date="2020" name="mSystems">
        <title>Genome- and Community-Level Interaction Insights into Carbon Utilization and Element Cycling Functions of Hydrothermarchaeota in Hydrothermal Sediment.</title>
        <authorList>
            <person name="Zhou Z."/>
            <person name="Liu Y."/>
            <person name="Xu W."/>
            <person name="Pan J."/>
            <person name="Luo Z.H."/>
            <person name="Li M."/>
        </authorList>
    </citation>
    <scope>NUCLEOTIDE SEQUENCE [LARGE SCALE GENOMIC DNA]</scope>
    <source>
        <strain evidence="2">SpSt-381</strain>
    </source>
</reference>
<sequence length="151" mass="16350">MRNRFRVACLFALGALLAPAVASAASFPGVGPDLAPPRVPVSLLARPLSWFDPSRLQIGSSVSVGSGFGGGAQGLQVTSLTYRFEAPLVMRVRVGNAFGPGTRNGQFFLEGLDLRWRPSANTFFQVQFQDVRSPLQLSRDPYGFDRAHPGW</sequence>